<sequence length="81" mass="9154">MDHTIDSLKAAIPAGLKEIKALDATLTSRSQDIPTCFDHSHTSNCLTEATDRLLERLRAVTLRFRNLTHHITYITRSLIHS</sequence>
<evidence type="ECO:0000313" key="2">
    <source>
        <dbReference type="Proteomes" id="UP000824496"/>
    </source>
</evidence>
<reference evidence="1 2" key="1">
    <citation type="submission" date="2021-08" db="EMBL/GenBank/DDBJ databases">
        <title>Whole genome sequence of novel Actinomyces species strain MAS-1.</title>
        <authorList>
            <person name="Saito M."/>
            <person name="Kuwahara N."/>
            <person name="Takizawa T."/>
            <person name="Gotouda H."/>
            <person name="Ochiai T."/>
        </authorList>
    </citation>
    <scope>NUCLEOTIDE SEQUENCE [LARGE SCALE GENOMIC DNA]</scope>
    <source>
        <strain evidence="1 2">MAS-1</strain>
    </source>
</reference>
<gene>
    <name evidence="1" type="ORF">MANAM107_11920</name>
</gene>
<dbReference type="RefSeq" id="WP_223912359.1">
    <property type="nucleotide sequence ID" value="NZ_AP025017.1"/>
</dbReference>
<dbReference type="Proteomes" id="UP000824496">
    <property type="component" value="Chromosome"/>
</dbReference>
<evidence type="ECO:0000313" key="1">
    <source>
        <dbReference type="EMBL" id="BDA64358.1"/>
    </source>
</evidence>
<name>A0ABM7UIE6_9ACTO</name>
<accession>A0ABM7UIE6</accession>
<proteinExistence type="predicted"/>
<dbReference type="EMBL" id="AP025017">
    <property type="protein sequence ID" value="BDA64358.1"/>
    <property type="molecule type" value="Genomic_DNA"/>
</dbReference>
<organism evidence="1 2">
    <name type="scientific">Actinomyces capricornis</name>
    <dbReference type="NCBI Taxonomy" id="2755559"/>
    <lineage>
        <taxon>Bacteria</taxon>
        <taxon>Bacillati</taxon>
        <taxon>Actinomycetota</taxon>
        <taxon>Actinomycetes</taxon>
        <taxon>Actinomycetales</taxon>
        <taxon>Actinomycetaceae</taxon>
        <taxon>Actinomyces</taxon>
    </lineage>
</organism>
<protein>
    <submittedName>
        <fullName evidence="1">Uncharacterized protein</fullName>
    </submittedName>
</protein>
<keyword evidence="2" id="KW-1185">Reference proteome</keyword>